<keyword evidence="8" id="KW-1185">Reference proteome</keyword>
<feature type="domain" description="Thioredoxin" evidence="6">
    <location>
        <begin position="38"/>
        <end position="201"/>
    </location>
</feature>
<dbReference type="OrthoDB" id="9790194at2"/>
<accession>W0E7U5</accession>
<feature type="binding site" evidence="3">
    <location>
        <position position="75"/>
    </location>
    <ligand>
        <name>Cu cation</name>
        <dbReference type="ChEBI" id="CHEBI:23378"/>
    </ligand>
</feature>
<feature type="binding site" evidence="3">
    <location>
        <position position="166"/>
    </location>
    <ligand>
        <name>Cu cation</name>
        <dbReference type="ChEBI" id="CHEBI:23378"/>
    </ligand>
</feature>
<dbReference type="InterPro" id="IPR013766">
    <property type="entry name" value="Thioredoxin_domain"/>
</dbReference>
<dbReference type="InterPro" id="IPR036249">
    <property type="entry name" value="Thioredoxin-like_sf"/>
</dbReference>
<evidence type="ECO:0000256" key="4">
    <source>
        <dbReference type="PIRSR" id="PIRSR603782-2"/>
    </source>
</evidence>
<feature type="disulfide bond" description="Redox-active" evidence="4">
    <location>
        <begin position="75"/>
        <end position="79"/>
    </location>
</feature>
<dbReference type="PANTHER" id="PTHR12151:SF25">
    <property type="entry name" value="LINALOOL DEHYDRATASE_ISOMERASE DOMAIN-CONTAINING PROTEIN"/>
    <property type="match status" value="1"/>
</dbReference>
<dbReference type="Proteomes" id="UP000005275">
    <property type="component" value="Chromosome"/>
</dbReference>
<name>W0E7U5_MARPU</name>
<evidence type="ECO:0000256" key="1">
    <source>
        <dbReference type="ARBA" id="ARBA00010996"/>
    </source>
</evidence>
<dbReference type="GO" id="GO:0046872">
    <property type="term" value="F:metal ion binding"/>
    <property type="evidence" value="ECO:0007669"/>
    <property type="project" value="UniProtKB-KW"/>
</dbReference>
<keyword evidence="5" id="KW-0812">Transmembrane</keyword>
<keyword evidence="2 3" id="KW-0186">Copper</keyword>
<feature type="binding site" evidence="3">
    <location>
        <position position="79"/>
    </location>
    <ligand>
        <name>Cu cation</name>
        <dbReference type="ChEBI" id="CHEBI:23378"/>
    </ligand>
</feature>
<evidence type="ECO:0000313" key="7">
    <source>
        <dbReference type="EMBL" id="AHF05136.1"/>
    </source>
</evidence>
<dbReference type="KEGG" id="mpur:MARPU_15760"/>
<protein>
    <submittedName>
        <fullName evidence="7">Electron transporter SenC</fullName>
    </submittedName>
</protein>
<dbReference type="AlphaFoldDB" id="W0E7U5"/>
<organism evidence="7 8">
    <name type="scientific">Marichromatium purpuratum 984</name>
    <dbReference type="NCBI Taxonomy" id="765910"/>
    <lineage>
        <taxon>Bacteria</taxon>
        <taxon>Pseudomonadati</taxon>
        <taxon>Pseudomonadota</taxon>
        <taxon>Gammaproteobacteria</taxon>
        <taxon>Chromatiales</taxon>
        <taxon>Chromatiaceae</taxon>
        <taxon>Marichromatium</taxon>
    </lineage>
</organism>
<dbReference type="SUPFAM" id="SSF52833">
    <property type="entry name" value="Thioredoxin-like"/>
    <property type="match status" value="1"/>
</dbReference>
<comment type="similarity">
    <text evidence="1">Belongs to the SCO1/2 family.</text>
</comment>
<dbReference type="EMBL" id="CP007031">
    <property type="protein sequence ID" value="AHF05136.1"/>
    <property type="molecule type" value="Genomic_DNA"/>
</dbReference>
<dbReference type="PANTHER" id="PTHR12151">
    <property type="entry name" value="ELECTRON TRANSPORT PROTIN SCO1/SENC FAMILY MEMBER"/>
    <property type="match status" value="1"/>
</dbReference>
<keyword evidence="4" id="KW-1015">Disulfide bond</keyword>
<keyword evidence="5" id="KW-1133">Transmembrane helix</keyword>
<sequence length="217" mass="23168">MQRTPSLLVTIALSLVLLVPVGWLLFERLPPSAPGPVLTSAPPGGDFTLTSAAGPVSLSALRGKVVLIYFGYTWCPDICPTNLAIIAHALGQLTPEVRERVQVLFVSVDPERDDPERLRQYTAYFHPGIIGLTGTPEQLAEIAARYGAAYRRVEQPDSALGYLVDHSANTALVDPEGRLVGQLPHATAPERIVERIYGLLGLAPTGAAGPSIPEESS</sequence>
<keyword evidence="3" id="KW-0479">Metal-binding</keyword>
<dbReference type="PROSITE" id="PS51352">
    <property type="entry name" value="THIOREDOXIN_2"/>
    <property type="match status" value="1"/>
</dbReference>
<feature type="transmembrane region" description="Helical" evidence="5">
    <location>
        <begin position="7"/>
        <end position="26"/>
    </location>
</feature>
<keyword evidence="5" id="KW-0472">Membrane</keyword>
<gene>
    <name evidence="7" type="ORF">MARPU_15760</name>
</gene>
<evidence type="ECO:0000256" key="3">
    <source>
        <dbReference type="PIRSR" id="PIRSR603782-1"/>
    </source>
</evidence>
<evidence type="ECO:0000313" key="8">
    <source>
        <dbReference type="Proteomes" id="UP000005275"/>
    </source>
</evidence>
<evidence type="ECO:0000259" key="6">
    <source>
        <dbReference type="PROSITE" id="PS51352"/>
    </source>
</evidence>
<dbReference type="CDD" id="cd02968">
    <property type="entry name" value="SCO"/>
    <property type="match status" value="1"/>
</dbReference>
<dbReference type="HOGENOM" id="CLU_050131_3_1_6"/>
<evidence type="ECO:0000256" key="2">
    <source>
        <dbReference type="ARBA" id="ARBA00023008"/>
    </source>
</evidence>
<dbReference type="Pfam" id="PF02630">
    <property type="entry name" value="SCO1-SenC"/>
    <property type="match status" value="1"/>
</dbReference>
<dbReference type="RefSeq" id="WP_005222944.1">
    <property type="nucleotide sequence ID" value="NZ_CP007031.1"/>
</dbReference>
<dbReference type="FunFam" id="3.40.30.10:FF:000013">
    <property type="entry name" value="Blast:Protein SCO1 homolog, mitochondrial"/>
    <property type="match status" value="1"/>
</dbReference>
<dbReference type="InterPro" id="IPR003782">
    <property type="entry name" value="SCO1/SenC"/>
</dbReference>
<dbReference type="STRING" id="765910.MARPU_15760"/>
<proteinExistence type="inferred from homology"/>
<evidence type="ECO:0000256" key="5">
    <source>
        <dbReference type="SAM" id="Phobius"/>
    </source>
</evidence>
<dbReference type="eggNOG" id="COG1999">
    <property type="taxonomic scope" value="Bacteria"/>
</dbReference>
<dbReference type="Gene3D" id="3.40.30.10">
    <property type="entry name" value="Glutaredoxin"/>
    <property type="match status" value="1"/>
</dbReference>
<reference evidence="7 8" key="1">
    <citation type="submission" date="2013-12" db="EMBL/GenBank/DDBJ databases">
        <authorList>
            <consortium name="DOE Joint Genome Institute"/>
            <person name="Bryant D.A."/>
            <person name="Huntemann M."/>
            <person name="Han J."/>
            <person name="Chen A."/>
            <person name="Kyrpides N."/>
            <person name="Mavromatis K."/>
            <person name="Markowitz V."/>
            <person name="Palaniappan K."/>
            <person name="Ivanova N."/>
            <person name="Schaumberg A."/>
            <person name="Pati A."/>
            <person name="Liolios K."/>
            <person name="Nordberg H.P."/>
            <person name="Cantor M.N."/>
            <person name="Hua S.X."/>
            <person name="Woyke T."/>
        </authorList>
    </citation>
    <scope>NUCLEOTIDE SEQUENCE [LARGE SCALE GENOMIC DNA]</scope>
    <source>
        <strain evidence="7 8">984</strain>
    </source>
</reference>